<evidence type="ECO:0000313" key="3">
    <source>
        <dbReference type="Proteomes" id="UP000316621"/>
    </source>
</evidence>
<keyword evidence="3" id="KW-1185">Reference proteome</keyword>
<name>A0A4Y7LAS7_PAPSO</name>
<evidence type="ECO:0000313" key="2">
    <source>
        <dbReference type="EMBL" id="RZC81391.1"/>
    </source>
</evidence>
<keyword evidence="1" id="KW-0732">Signal</keyword>
<dbReference type="Gramene" id="RZC81391">
    <property type="protein sequence ID" value="RZC81391"/>
    <property type="gene ID" value="C5167_043963"/>
</dbReference>
<reference evidence="2 3" key="1">
    <citation type="journal article" date="2018" name="Science">
        <title>The opium poppy genome and morphinan production.</title>
        <authorList>
            <person name="Guo L."/>
            <person name="Winzer T."/>
            <person name="Yang X."/>
            <person name="Li Y."/>
            <person name="Ning Z."/>
            <person name="He Z."/>
            <person name="Teodor R."/>
            <person name="Lu Y."/>
            <person name="Bowser T.A."/>
            <person name="Graham I.A."/>
            <person name="Ye K."/>
        </authorList>
    </citation>
    <scope>NUCLEOTIDE SEQUENCE [LARGE SCALE GENOMIC DNA]</scope>
    <source>
        <strain evidence="3">cv. HN1</strain>
        <tissue evidence="2">Leaves</tissue>
    </source>
</reference>
<evidence type="ECO:0000256" key="1">
    <source>
        <dbReference type="SAM" id="SignalP"/>
    </source>
</evidence>
<dbReference type="EMBL" id="CM010724">
    <property type="protein sequence ID" value="RZC81391.1"/>
    <property type="molecule type" value="Genomic_DNA"/>
</dbReference>
<dbReference type="Proteomes" id="UP000316621">
    <property type="component" value="Chromosome 10"/>
</dbReference>
<organism evidence="2 3">
    <name type="scientific">Papaver somniferum</name>
    <name type="common">Opium poppy</name>
    <dbReference type="NCBI Taxonomy" id="3469"/>
    <lineage>
        <taxon>Eukaryota</taxon>
        <taxon>Viridiplantae</taxon>
        <taxon>Streptophyta</taxon>
        <taxon>Embryophyta</taxon>
        <taxon>Tracheophyta</taxon>
        <taxon>Spermatophyta</taxon>
        <taxon>Magnoliopsida</taxon>
        <taxon>Ranunculales</taxon>
        <taxon>Papaveraceae</taxon>
        <taxon>Papaveroideae</taxon>
        <taxon>Papaver</taxon>
    </lineage>
</organism>
<protein>
    <submittedName>
        <fullName evidence="2">Uncharacterized protein</fullName>
    </submittedName>
</protein>
<gene>
    <name evidence="2" type="ORF">C5167_043963</name>
</gene>
<accession>A0A4Y7LAS7</accession>
<feature type="chain" id="PRO_5021185953" evidence="1">
    <location>
        <begin position="31"/>
        <end position="149"/>
    </location>
</feature>
<dbReference type="AlphaFoldDB" id="A0A4Y7LAS7"/>
<sequence length="149" mass="16535">MIIRGRLLTLRLMHLAQLFWSLLMLHSALLSGTKQRCTSTYYSAGEAYLFEIRDLETVPVNNLRNKSVSVLSVLGFHHGKGCSISSLTIPFHTECEFRHLASKHGIMLMSSGTNLMVKVVAEGHLRLAYTAGSVPRASFVDLEVSHCCT</sequence>
<proteinExistence type="predicted"/>
<feature type="signal peptide" evidence="1">
    <location>
        <begin position="1"/>
        <end position="30"/>
    </location>
</feature>